<reference evidence="6 7" key="1">
    <citation type="submission" date="2015-02" db="EMBL/GenBank/DDBJ databases">
        <title>Draft genome of a novel marine cyanobacterium (Chroococcales) isolated from South Atlantic Ocean.</title>
        <authorList>
            <person name="Rigonato J."/>
            <person name="Alvarenga D.O."/>
            <person name="Branco L.H."/>
            <person name="Varani A.M."/>
            <person name="Brandini F.P."/>
            <person name="Fiore M.F."/>
        </authorList>
    </citation>
    <scope>NUCLEOTIDE SEQUENCE [LARGE SCALE GENOMIC DNA]</scope>
    <source>
        <strain evidence="6 7">CENA595</strain>
    </source>
</reference>
<dbReference type="SUPFAM" id="SSF53335">
    <property type="entry name" value="S-adenosyl-L-methionine-dependent methyltransferases"/>
    <property type="match status" value="1"/>
</dbReference>
<dbReference type="STRING" id="1618023.UH38_18355"/>
<comment type="caution">
    <text evidence="6">The sequence shown here is derived from an EMBL/GenBank/DDBJ whole genome shotgun (WGS) entry which is preliminary data.</text>
</comment>
<dbReference type="Pfam" id="PF01555">
    <property type="entry name" value="N6_N4_Mtase"/>
    <property type="match status" value="1"/>
</dbReference>
<name>A0A0D8ZPJ7_9CYAN</name>
<accession>A0A0D8ZPJ7</accession>
<feature type="region of interest" description="Disordered" evidence="4">
    <location>
        <begin position="486"/>
        <end position="505"/>
    </location>
</feature>
<dbReference type="Gene3D" id="3.40.50.150">
    <property type="entry name" value="Vaccinia Virus protein VP39"/>
    <property type="match status" value="1"/>
</dbReference>
<evidence type="ECO:0000313" key="7">
    <source>
        <dbReference type="Proteomes" id="UP000032452"/>
    </source>
</evidence>
<protein>
    <recommendedName>
        <fullName evidence="5">DNA methylase N-4/N-6 domain-containing protein</fullName>
    </recommendedName>
</protein>
<dbReference type="Proteomes" id="UP000032452">
    <property type="component" value="Unassembled WGS sequence"/>
</dbReference>
<keyword evidence="2" id="KW-0489">Methyltransferase</keyword>
<dbReference type="AlphaFoldDB" id="A0A0D8ZPJ7"/>
<evidence type="ECO:0000256" key="4">
    <source>
        <dbReference type="SAM" id="MobiDB-lite"/>
    </source>
</evidence>
<comment type="similarity">
    <text evidence="1">Belongs to the N(4)/N(6)-methyltransferase family.</text>
</comment>
<dbReference type="PRINTS" id="PR00508">
    <property type="entry name" value="S21N4MTFRASE"/>
</dbReference>
<dbReference type="PROSITE" id="PS00092">
    <property type="entry name" value="N6_MTASE"/>
    <property type="match status" value="1"/>
</dbReference>
<organism evidence="6 7">
    <name type="scientific">Aliterella atlantica CENA595</name>
    <dbReference type="NCBI Taxonomy" id="1618023"/>
    <lineage>
        <taxon>Bacteria</taxon>
        <taxon>Bacillati</taxon>
        <taxon>Cyanobacteriota</taxon>
        <taxon>Cyanophyceae</taxon>
        <taxon>Chroococcidiopsidales</taxon>
        <taxon>Aliterellaceae</taxon>
        <taxon>Aliterella</taxon>
    </lineage>
</organism>
<evidence type="ECO:0000256" key="1">
    <source>
        <dbReference type="ARBA" id="ARBA00006594"/>
    </source>
</evidence>
<keyword evidence="3" id="KW-0808">Transferase</keyword>
<dbReference type="REBASE" id="113168">
    <property type="entry name" value="M.Ccy595ORF18355P"/>
</dbReference>
<gene>
    <name evidence="6" type="ORF">UH38_18355</name>
</gene>
<dbReference type="InterPro" id="IPR002052">
    <property type="entry name" value="DNA_methylase_N6_adenine_CS"/>
</dbReference>
<dbReference type="GO" id="GO:0008170">
    <property type="term" value="F:N-methyltransferase activity"/>
    <property type="evidence" value="ECO:0007669"/>
    <property type="project" value="InterPro"/>
</dbReference>
<feature type="domain" description="DNA methylase N-4/N-6" evidence="5">
    <location>
        <begin position="252"/>
        <end position="477"/>
    </location>
</feature>
<sequence length="590" mass="68307">MAHISEDSQKLKVHTTSVLDLQQLFCLADTDDKVYLLIFPPERNDQDAANSQIEYQEIYNFCNLLSEYSTVCILTTPADAARLQTFMEKVVTLKLWVAMKCPAKVSICQGKLPEHHLALLIFTRYQGALKHCKTRIEYTYCPSCGKTTKDYGGKKHLYHAYGTLMSDVWRDMEFNPYLDIEPLVNRLQDIFGINLYKEIKVIDFAQCDSLVSRFRNYIRIENEPLKPTHTLESQLIQGDCLGMLRTIPDNSIDFCFADPPYNLKKKYQGYNDEIELIEYFAWCDRWLSELARILKPGRTCAILNIPLWAIRHYKYLSSVLNYQSWIVWEALGLPVRMVMPAHYSILCFSKGGSRPLPGLSFTSEDNIEENSFLPLAEFFCARQSCISNRRHNNFADQSYLTDLWYDIHRLKHNSRRVDHPCQLPPLLMQRLISLFTLPNEIILDCFNGSGTSTLAAQQLNRRFIGIELSQQYHDLAMDRHRQLTQGQDPFGKQTATPNAKNSRVQRIPKQKYEVTKKQLQLEVKRIAKELGRLPTRAEVANLSSNPIEYFDNYFINWAEACAAARTTGMSEFPIIYESAWRQLGIDFKTN</sequence>
<keyword evidence="7" id="KW-1185">Reference proteome</keyword>
<dbReference type="GO" id="GO:0032259">
    <property type="term" value="P:methylation"/>
    <property type="evidence" value="ECO:0007669"/>
    <property type="project" value="UniProtKB-KW"/>
</dbReference>
<dbReference type="EMBL" id="JYON01000023">
    <property type="protein sequence ID" value="KJH70424.1"/>
    <property type="molecule type" value="Genomic_DNA"/>
</dbReference>
<evidence type="ECO:0000256" key="3">
    <source>
        <dbReference type="ARBA" id="ARBA00022679"/>
    </source>
</evidence>
<dbReference type="InterPro" id="IPR029063">
    <property type="entry name" value="SAM-dependent_MTases_sf"/>
</dbReference>
<dbReference type="InterPro" id="IPR002941">
    <property type="entry name" value="DNA_methylase_N4/N6"/>
</dbReference>
<dbReference type="InterPro" id="IPR001091">
    <property type="entry name" value="RM_Methyltransferase"/>
</dbReference>
<proteinExistence type="inferred from homology"/>
<dbReference type="RefSeq" id="WP_045056139.1">
    <property type="nucleotide sequence ID" value="NZ_CAWMDP010000015.1"/>
</dbReference>
<evidence type="ECO:0000256" key="2">
    <source>
        <dbReference type="ARBA" id="ARBA00022603"/>
    </source>
</evidence>
<evidence type="ECO:0000259" key="5">
    <source>
        <dbReference type="Pfam" id="PF01555"/>
    </source>
</evidence>
<evidence type="ECO:0000313" key="6">
    <source>
        <dbReference type="EMBL" id="KJH70424.1"/>
    </source>
</evidence>
<feature type="compositionally biased region" description="Polar residues" evidence="4">
    <location>
        <begin position="486"/>
        <end position="504"/>
    </location>
</feature>
<dbReference type="GO" id="GO:0003677">
    <property type="term" value="F:DNA binding"/>
    <property type="evidence" value="ECO:0007669"/>
    <property type="project" value="InterPro"/>
</dbReference>